<evidence type="ECO:0000313" key="5">
    <source>
        <dbReference type="Proteomes" id="UP000291084"/>
    </source>
</evidence>
<dbReference type="Gene3D" id="1.20.1110.10">
    <property type="entry name" value="Calcium-transporting ATPase, transmembrane domain"/>
    <property type="match status" value="1"/>
</dbReference>
<dbReference type="InterPro" id="IPR023298">
    <property type="entry name" value="ATPase_P-typ_TM_dom_sf"/>
</dbReference>
<feature type="non-terminal residue" evidence="4">
    <location>
        <position position="450"/>
    </location>
</feature>
<protein>
    <recommendedName>
        <fullName evidence="3">P-type ATPase A domain-containing protein</fullName>
    </recommendedName>
</protein>
<keyword evidence="1" id="KW-0460">Magnesium</keyword>
<evidence type="ECO:0000313" key="4">
    <source>
        <dbReference type="EMBL" id="BAT80527.1"/>
    </source>
</evidence>
<feature type="transmembrane region" description="Helical" evidence="2">
    <location>
        <begin position="127"/>
        <end position="147"/>
    </location>
</feature>
<keyword evidence="2" id="KW-0812">Transmembrane</keyword>
<name>A0A0S3RJ64_PHAAN</name>
<gene>
    <name evidence="4" type="primary">Vigan.03G011700</name>
    <name evidence="4" type="ORF">VIGAN_03011700</name>
</gene>
<dbReference type="EMBL" id="AP015036">
    <property type="protein sequence ID" value="BAT80527.1"/>
    <property type="molecule type" value="Genomic_DNA"/>
</dbReference>
<dbReference type="InterPro" id="IPR008250">
    <property type="entry name" value="ATPase_P-typ_transduc_dom_A_sf"/>
</dbReference>
<dbReference type="Pfam" id="PF00122">
    <property type="entry name" value="E1-E2_ATPase"/>
    <property type="match status" value="1"/>
</dbReference>
<evidence type="ECO:0000256" key="2">
    <source>
        <dbReference type="SAM" id="Phobius"/>
    </source>
</evidence>
<dbReference type="SUPFAM" id="SSF81665">
    <property type="entry name" value="Calcium ATPase, transmembrane domain M"/>
    <property type="match status" value="1"/>
</dbReference>
<dbReference type="Gene3D" id="2.70.150.10">
    <property type="entry name" value="Calcium-transporting ATPase, cytoplasmic transduction domain A"/>
    <property type="match status" value="1"/>
</dbReference>
<dbReference type="PANTHER" id="PTHR24093">
    <property type="entry name" value="CATION TRANSPORTING ATPASE"/>
    <property type="match status" value="1"/>
</dbReference>
<dbReference type="Proteomes" id="UP000291084">
    <property type="component" value="Chromosome 3"/>
</dbReference>
<feature type="transmembrane region" description="Helical" evidence="2">
    <location>
        <begin position="367"/>
        <end position="391"/>
    </location>
</feature>
<keyword evidence="5" id="KW-1185">Reference proteome</keyword>
<keyword evidence="2" id="KW-0472">Membrane</keyword>
<evidence type="ECO:0000259" key="3">
    <source>
        <dbReference type="Pfam" id="PF00122"/>
    </source>
</evidence>
<dbReference type="PANTHER" id="PTHR24093:SF454">
    <property type="entry name" value="CATION-TRANSPORTING P-TYPE ATPASE C-TERMINAL DOMAIN-CONTAINING PROTEIN"/>
    <property type="match status" value="1"/>
</dbReference>
<organism evidence="4 5">
    <name type="scientific">Vigna angularis var. angularis</name>
    <dbReference type="NCBI Taxonomy" id="157739"/>
    <lineage>
        <taxon>Eukaryota</taxon>
        <taxon>Viridiplantae</taxon>
        <taxon>Streptophyta</taxon>
        <taxon>Embryophyta</taxon>
        <taxon>Tracheophyta</taxon>
        <taxon>Spermatophyta</taxon>
        <taxon>Magnoliopsida</taxon>
        <taxon>eudicotyledons</taxon>
        <taxon>Gunneridae</taxon>
        <taxon>Pentapetalae</taxon>
        <taxon>rosids</taxon>
        <taxon>fabids</taxon>
        <taxon>Fabales</taxon>
        <taxon>Fabaceae</taxon>
        <taxon>Papilionoideae</taxon>
        <taxon>50 kb inversion clade</taxon>
        <taxon>NPAAA clade</taxon>
        <taxon>indigoferoid/millettioid clade</taxon>
        <taxon>Phaseoleae</taxon>
        <taxon>Vigna</taxon>
    </lineage>
</organism>
<keyword evidence="2" id="KW-1133">Transmembrane helix</keyword>
<dbReference type="GO" id="GO:0005886">
    <property type="term" value="C:plasma membrane"/>
    <property type="evidence" value="ECO:0007669"/>
    <property type="project" value="TreeGrafter"/>
</dbReference>
<sequence>MSQESMSSAGGDGGASIELGAALLGSTTLTKGKYNRIWRRSLYIRFLISVKKPSTSSCNHVTVDIEECISSDTDGIVKDQGLNSLPGLGGQRQHTQEHGAVDEGNPTVPLPVLGIDFSKSLLNSYKCYRCTILMLLVAAGLSFTIDFKQEGPKHGWHDGVAILFALVLLVLGKPVANFFCDRKKLKLKERKQELEFRVKRGEESVVVPVPVSDIVVGDTVFLWPGDEVPADGELQSDGILFVVELEKIESKQRGQNSFLKSGSKVIGGQGRMLVKSVTTKTNLAKIGTCNSERRGLLERQIEKPISYIDMVALSISVLVALAVLIRLICGKDGSNADLPEMKGKVSIGLFMKVLERTFLRPQGRVSILTGLVTVATLCVQHGMPFVVTISLKYQIEKEVRNQDVVLNDLSACTTMGLVTVICIDVSGELIYKPMEVRRIWMGEKDISMVE</sequence>
<dbReference type="InterPro" id="IPR059000">
    <property type="entry name" value="ATPase_P-type_domA"/>
</dbReference>
<dbReference type="SUPFAM" id="SSF81653">
    <property type="entry name" value="Calcium ATPase, transduction domain A"/>
    <property type="match status" value="1"/>
</dbReference>
<dbReference type="AlphaFoldDB" id="A0A0S3RJ64"/>
<feature type="domain" description="P-type ATPase A" evidence="3">
    <location>
        <begin position="198"/>
        <end position="286"/>
    </location>
</feature>
<feature type="transmembrane region" description="Helical" evidence="2">
    <location>
        <begin position="307"/>
        <end position="328"/>
    </location>
</feature>
<evidence type="ECO:0000256" key="1">
    <source>
        <dbReference type="ARBA" id="ARBA00022842"/>
    </source>
</evidence>
<proteinExistence type="predicted"/>
<reference evidence="4 5" key="1">
    <citation type="journal article" date="2015" name="Sci. Rep.">
        <title>The power of single molecule real-time sequencing technology in the de novo assembly of a eukaryotic genome.</title>
        <authorList>
            <person name="Sakai H."/>
            <person name="Naito K."/>
            <person name="Ogiso-Tanaka E."/>
            <person name="Takahashi Y."/>
            <person name="Iseki K."/>
            <person name="Muto C."/>
            <person name="Satou K."/>
            <person name="Teruya K."/>
            <person name="Shiroma A."/>
            <person name="Shimoji M."/>
            <person name="Hirano T."/>
            <person name="Itoh T."/>
            <person name="Kaga A."/>
            <person name="Tomooka N."/>
        </authorList>
    </citation>
    <scope>NUCLEOTIDE SEQUENCE [LARGE SCALE GENOMIC DNA]</scope>
    <source>
        <strain evidence="5">cv. Shumari</strain>
    </source>
</reference>
<accession>A0A0S3RJ64</accession>
<dbReference type="GO" id="GO:0005388">
    <property type="term" value="F:P-type calcium transporter activity"/>
    <property type="evidence" value="ECO:0007669"/>
    <property type="project" value="TreeGrafter"/>
</dbReference>
<feature type="transmembrane region" description="Helical" evidence="2">
    <location>
        <begin position="159"/>
        <end position="180"/>
    </location>
</feature>